<proteinExistence type="inferred from homology"/>
<dbReference type="PROSITE" id="PS00216">
    <property type="entry name" value="SUGAR_TRANSPORT_1"/>
    <property type="match status" value="1"/>
</dbReference>
<feature type="transmembrane region" description="Helical" evidence="7">
    <location>
        <begin position="135"/>
        <end position="153"/>
    </location>
</feature>
<dbReference type="GO" id="GO:0000297">
    <property type="term" value="F:spermine transmembrane transporter activity"/>
    <property type="evidence" value="ECO:0007669"/>
    <property type="project" value="TreeGrafter"/>
</dbReference>
<evidence type="ECO:0000256" key="5">
    <source>
        <dbReference type="ARBA" id="ARBA00023136"/>
    </source>
</evidence>
<comment type="subcellular location">
    <subcellularLocation>
        <location evidence="1">Membrane</location>
        <topology evidence="1">Multi-pass membrane protein</topology>
    </subcellularLocation>
</comment>
<feature type="transmembrane region" description="Helical" evidence="7">
    <location>
        <begin position="441"/>
        <end position="464"/>
    </location>
</feature>
<dbReference type="InterPro" id="IPR036259">
    <property type="entry name" value="MFS_trans_sf"/>
</dbReference>
<feature type="region of interest" description="Disordered" evidence="6">
    <location>
        <begin position="1"/>
        <end position="55"/>
    </location>
</feature>
<dbReference type="AlphaFoldDB" id="A0A9N9PS82"/>
<dbReference type="OrthoDB" id="3936150at2759"/>
<dbReference type="Gene3D" id="1.20.1250.20">
    <property type="entry name" value="MFS general substrate transporter like domains"/>
    <property type="match status" value="1"/>
</dbReference>
<dbReference type="InterPro" id="IPR011701">
    <property type="entry name" value="MFS"/>
</dbReference>
<evidence type="ECO:0000256" key="1">
    <source>
        <dbReference type="ARBA" id="ARBA00004141"/>
    </source>
</evidence>
<comment type="caution">
    <text evidence="9">The sequence shown here is derived from an EMBL/GenBank/DDBJ whole genome shotgun (WGS) entry which is preliminary data.</text>
</comment>
<feature type="transmembrane region" description="Helical" evidence="7">
    <location>
        <begin position="105"/>
        <end position="123"/>
    </location>
</feature>
<feature type="transmembrane region" description="Helical" evidence="7">
    <location>
        <begin position="165"/>
        <end position="183"/>
    </location>
</feature>
<evidence type="ECO:0000259" key="8">
    <source>
        <dbReference type="PROSITE" id="PS50850"/>
    </source>
</evidence>
<dbReference type="InterPro" id="IPR020846">
    <property type="entry name" value="MFS_dom"/>
</dbReference>
<evidence type="ECO:0000313" key="9">
    <source>
        <dbReference type="EMBL" id="CAG8953915.1"/>
    </source>
</evidence>
<organism evidence="9 10">
    <name type="scientific">Hymenoscyphus fraxineus</name>
    <dbReference type="NCBI Taxonomy" id="746836"/>
    <lineage>
        <taxon>Eukaryota</taxon>
        <taxon>Fungi</taxon>
        <taxon>Dikarya</taxon>
        <taxon>Ascomycota</taxon>
        <taxon>Pezizomycotina</taxon>
        <taxon>Leotiomycetes</taxon>
        <taxon>Helotiales</taxon>
        <taxon>Helotiaceae</taxon>
        <taxon>Hymenoscyphus</taxon>
    </lineage>
</organism>
<keyword evidence="4 7" id="KW-1133">Transmembrane helix</keyword>
<keyword evidence="5 7" id="KW-0472">Membrane</keyword>
<dbReference type="SUPFAM" id="SSF103473">
    <property type="entry name" value="MFS general substrate transporter"/>
    <property type="match status" value="1"/>
</dbReference>
<evidence type="ECO:0000256" key="2">
    <source>
        <dbReference type="ARBA" id="ARBA00008335"/>
    </source>
</evidence>
<dbReference type="PANTHER" id="PTHR23502:SF182">
    <property type="entry name" value="POLYAMINE TRANSPORTER, PUTATIVE-RELATED"/>
    <property type="match status" value="1"/>
</dbReference>
<feature type="transmembrane region" description="Helical" evidence="7">
    <location>
        <begin position="224"/>
        <end position="244"/>
    </location>
</feature>
<protein>
    <recommendedName>
        <fullName evidence="8">Major facilitator superfamily (MFS) profile domain-containing protein</fullName>
    </recommendedName>
</protein>
<feature type="transmembrane region" description="Helical" evidence="7">
    <location>
        <begin position="195"/>
        <end position="218"/>
    </location>
</feature>
<evidence type="ECO:0000256" key="6">
    <source>
        <dbReference type="SAM" id="MobiDB-lite"/>
    </source>
</evidence>
<feature type="transmembrane region" description="Helical" evidence="7">
    <location>
        <begin position="291"/>
        <end position="315"/>
    </location>
</feature>
<dbReference type="PROSITE" id="PS50850">
    <property type="entry name" value="MFS"/>
    <property type="match status" value="1"/>
</dbReference>
<evidence type="ECO:0000313" key="10">
    <source>
        <dbReference type="Proteomes" id="UP000696280"/>
    </source>
</evidence>
<dbReference type="PANTHER" id="PTHR23502">
    <property type="entry name" value="MAJOR FACILITATOR SUPERFAMILY"/>
    <property type="match status" value="1"/>
</dbReference>
<dbReference type="EMBL" id="CAJVRL010000054">
    <property type="protein sequence ID" value="CAG8953915.1"/>
    <property type="molecule type" value="Genomic_DNA"/>
</dbReference>
<evidence type="ECO:0000256" key="4">
    <source>
        <dbReference type="ARBA" id="ARBA00022989"/>
    </source>
</evidence>
<feature type="transmembrane region" description="Helical" evidence="7">
    <location>
        <begin position="375"/>
        <end position="395"/>
    </location>
</feature>
<sequence>MAQGQEEVLQAHHVDEEAAISPKSEDNGDGVNTPSVNSDNSKTEDVVLDWESPNDPENPHSWPLWKKIYHTAIPAFYGFIITMATSAYVPAIPLVMKAFDVSREIAVLPLSLYTFGFVLGPIIAGPLSELYGRRIIYRTSLPLLMTFTAISGASNNITQLIVNRLIAGIVGSGALAVGAGTVADSWSPRANGRAALGFILAPFLGPALGPIAGAYIIAEYDQNWRWSQWVVLIVAAPVLLLAAFMSETSKHRILTLRYQKSLGEKTTHQTGDTHLLLLKLRQAIIRPIHMMFLEPLVACLSIYTGFAFGMIFSFFGSYTFVFSSIYHFSARETGLTFLGILVGVLLGALAFIVFDATLYTRATLTAGTKPAPEHRLYAAMLGSVMLPISLFWFAFAPNRDVHWIVPVLAGVPFGIGNTTIFISVTTYLLDVYQAKNGASALAANGILRYTFGAVFPLFTVQMYSAMGVKGAGSVFAGVSCLLMPLPWVFWWWGKGLRERSRYDTFKG</sequence>
<dbReference type="GO" id="GO:0140115">
    <property type="term" value="P:export across plasma membrane"/>
    <property type="evidence" value="ECO:0007669"/>
    <property type="project" value="UniProtKB-ARBA"/>
</dbReference>
<dbReference type="CDD" id="cd17323">
    <property type="entry name" value="MFS_Tpo1_MDR_like"/>
    <property type="match status" value="1"/>
</dbReference>
<feature type="transmembrane region" description="Helical" evidence="7">
    <location>
        <begin position="401"/>
        <end position="429"/>
    </location>
</feature>
<dbReference type="GO" id="GO:0005886">
    <property type="term" value="C:plasma membrane"/>
    <property type="evidence" value="ECO:0007669"/>
    <property type="project" value="TreeGrafter"/>
</dbReference>
<reference evidence="9" key="1">
    <citation type="submission" date="2021-07" db="EMBL/GenBank/DDBJ databases">
        <authorList>
            <person name="Durling M."/>
        </authorList>
    </citation>
    <scope>NUCLEOTIDE SEQUENCE</scope>
</reference>
<feature type="transmembrane region" description="Helical" evidence="7">
    <location>
        <begin position="335"/>
        <end position="354"/>
    </location>
</feature>
<dbReference type="InterPro" id="IPR005829">
    <property type="entry name" value="Sugar_transporter_CS"/>
</dbReference>
<keyword evidence="3 7" id="KW-0812">Transmembrane</keyword>
<dbReference type="Proteomes" id="UP000696280">
    <property type="component" value="Unassembled WGS sequence"/>
</dbReference>
<dbReference type="GO" id="GO:0042908">
    <property type="term" value="P:xenobiotic transport"/>
    <property type="evidence" value="ECO:0007669"/>
    <property type="project" value="UniProtKB-ARBA"/>
</dbReference>
<keyword evidence="10" id="KW-1185">Reference proteome</keyword>
<dbReference type="Pfam" id="PF07690">
    <property type="entry name" value="MFS_1"/>
    <property type="match status" value="1"/>
</dbReference>
<feature type="transmembrane region" description="Helical" evidence="7">
    <location>
        <begin position="470"/>
        <end position="492"/>
    </location>
</feature>
<accession>A0A9N9PS82</accession>
<comment type="similarity">
    <text evidence="2">Belongs to the major facilitator superfamily.</text>
</comment>
<evidence type="ECO:0000256" key="7">
    <source>
        <dbReference type="SAM" id="Phobius"/>
    </source>
</evidence>
<feature type="domain" description="Major facilitator superfamily (MFS) profile" evidence="8">
    <location>
        <begin position="70"/>
        <end position="507"/>
    </location>
</feature>
<dbReference type="GO" id="GO:0015606">
    <property type="term" value="F:spermidine transmembrane transporter activity"/>
    <property type="evidence" value="ECO:0007669"/>
    <property type="project" value="TreeGrafter"/>
</dbReference>
<gene>
    <name evidence="9" type="ORF">HYFRA_00010876</name>
</gene>
<dbReference type="FunFam" id="1.20.1250.20:FF:000082">
    <property type="entry name" value="MFS multidrug transporter, putative"/>
    <property type="match status" value="1"/>
</dbReference>
<evidence type="ECO:0000256" key="3">
    <source>
        <dbReference type="ARBA" id="ARBA00022692"/>
    </source>
</evidence>
<feature type="compositionally biased region" description="Polar residues" evidence="6">
    <location>
        <begin position="30"/>
        <end position="40"/>
    </location>
</feature>
<name>A0A9N9PS82_9HELO</name>
<feature type="transmembrane region" description="Helical" evidence="7">
    <location>
        <begin position="75"/>
        <end position="99"/>
    </location>
</feature>